<dbReference type="InterPro" id="IPR027417">
    <property type="entry name" value="P-loop_NTPase"/>
</dbReference>
<dbReference type="InterPro" id="IPR002182">
    <property type="entry name" value="NB-ARC"/>
</dbReference>
<name>A0AAD7VK86_QUISA</name>
<sequence>MAVVVTAAGTAGLAILGKITEFTVKPVGRQLGYICFYHRNMADLDNNIGKLQAARDTVQDSIDVATRNVEDIAADVRHWLRKVDKILQHAETFKNDQRHAEAGCCTKWYCSNLRLRHQLGRKAKKLIIEISDLYVERETINTISHPKDPQQLISLATTGYQSYNSRESNLKKIMDDLTSTDVNLIGVHGMPGVGKTTLVAEVAKRAKAENLFDEVVSAEVKRNPDIKQVQKQIADMLGLKLEDEHERTRAARLLDRFKNERSILVILDDLWDGIDLNILGIPFGDDHQKGPKKLMSAKDRGGA</sequence>
<dbReference type="Gene3D" id="3.40.50.300">
    <property type="entry name" value="P-loop containing nucleotide triphosphate hydrolases"/>
    <property type="match status" value="1"/>
</dbReference>
<gene>
    <name evidence="3" type="ORF">O6P43_002265</name>
</gene>
<evidence type="ECO:0000313" key="4">
    <source>
        <dbReference type="Proteomes" id="UP001163823"/>
    </source>
</evidence>
<dbReference type="AlphaFoldDB" id="A0AAD7VK86"/>
<dbReference type="PRINTS" id="PR00364">
    <property type="entry name" value="DISEASERSIST"/>
</dbReference>
<feature type="domain" description="NB-ARC" evidence="2">
    <location>
        <begin position="167"/>
        <end position="289"/>
    </location>
</feature>
<dbReference type="SUPFAM" id="SSF52540">
    <property type="entry name" value="P-loop containing nucleoside triphosphate hydrolases"/>
    <property type="match status" value="1"/>
</dbReference>
<organism evidence="3 4">
    <name type="scientific">Quillaja saponaria</name>
    <name type="common">Soap bark tree</name>
    <dbReference type="NCBI Taxonomy" id="32244"/>
    <lineage>
        <taxon>Eukaryota</taxon>
        <taxon>Viridiplantae</taxon>
        <taxon>Streptophyta</taxon>
        <taxon>Embryophyta</taxon>
        <taxon>Tracheophyta</taxon>
        <taxon>Spermatophyta</taxon>
        <taxon>Magnoliopsida</taxon>
        <taxon>eudicotyledons</taxon>
        <taxon>Gunneridae</taxon>
        <taxon>Pentapetalae</taxon>
        <taxon>rosids</taxon>
        <taxon>fabids</taxon>
        <taxon>Fabales</taxon>
        <taxon>Quillajaceae</taxon>
        <taxon>Quillaja</taxon>
    </lineage>
</organism>
<evidence type="ECO:0000313" key="3">
    <source>
        <dbReference type="EMBL" id="KAJ7978788.1"/>
    </source>
</evidence>
<accession>A0AAD7VK86</accession>
<proteinExistence type="predicted"/>
<keyword evidence="1" id="KW-0611">Plant defense</keyword>
<protein>
    <submittedName>
        <fullName evidence="3">Disease resistance protein</fullName>
    </submittedName>
</protein>
<dbReference type="Pfam" id="PF00931">
    <property type="entry name" value="NB-ARC"/>
    <property type="match status" value="1"/>
</dbReference>
<dbReference type="PANTHER" id="PTHR33463:SF198">
    <property type="entry name" value="RPP4C3"/>
    <property type="match status" value="1"/>
</dbReference>
<reference evidence="3" key="1">
    <citation type="journal article" date="2023" name="Science">
        <title>Elucidation of the pathway for biosynthesis of saponin adjuvants from the soapbark tree.</title>
        <authorList>
            <person name="Reed J."/>
            <person name="Orme A."/>
            <person name="El-Demerdash A."/>
            <person name="Owen C."/>
            <person name="Martin L.B.B."/>
            <person name="Misra R.C."/>
            <person name="Kikuchi S."/>
            <person name="Rejzek M."/>
            <person name="Martin A.C."/>
            <person name="Harkess A."/>
            <person name="Leebens-Mack J."/>
            <person name="Louveau T."/>
            <person name="Stephenson M.J."/>
            <person name="Osbourn A."/>
        </authorList>
    </citation>
    <scope>NUCLEOTIDE SEQUENCE</scope>
    <source>
        <strain evidence="3">S10</strain>
    </source>
</reference>
<dbReference type="EMBL" id="JARAOO010000002">
    <property type="protein sequence ID" value="KAJ7978788.1"/>
    <property type="molecule type" value="Genomic_DNA"/>
</dbReference>
<comment type="caution">
    <text evidence="3">The sequence shown here is derived from an EMBL/GenBank/DDBJ whole genome shotgun (WGS) entry which is preliminary data.</text>
</comment>
<dbReference type="InterPro" id="IPR050905">
    <property type="entry name" value="Plant_NBS-LRR"/>
</dbReference>
<keyword evidence="4" id="KW-1185">Reference proteome</keyword>
<dbReference type="KEGG" id="qsa:O6P43_002265"/>
<dbReference type="PANTHER" id="PTHR33463">
    <property type="entry name" value="NB-ARC DOMAIN-CONTAINING PROTEIN-RELATED"/>
    <property type="match status" value="1"/>
</dbReference>
<dbReference type="GO" id="GO:0043531">
    <property type="term" value="F:ADP binding"/>
    <property type="evidence" value="ECO:0007669"/>
    <property type="project" value="InterPro"/>
</dbReference>
<evidence type="ECO:0000256" key="1">
    <source>
        <dbReference type="ARBA" id="ARBA00022821"/>
    </source>
</evidence>
<dbReference type="Proteomes" id="UP001163823">
    <property type="component" value="Chromosome 2"/>
</dbReference>
<evidence type="ECO:0000259" key="2">
    <source>
        <dbReference type="Pfam" id="PF00931"/>
    </source>
</evidence>